<proteinExistence type="predicted"/>
<accession>A0A8H5GX59</accession>
<protein>
    <submittedName>
        <fullName evidence="1">Uncharacterized protein</fullName>
    </submittedName>
</protein>
<reference evidence="1 2" key="1">
    <citation type="journal article" date="2020" name="ISME J.">
        <title>Uncovering the hidden diversity of litter-decomposition mechanisms in mushroom-forming fungi.</title>
        <authorList>
            <person name="Floudas D."/>
            <person name="Bentzer J."/>
            <person name="Ahren D."/>
            <person name="Johansson T."/>
            <person name="Persson P."/>
            <person name="Tunlid A."/>
        </authorList>
    </citation>
    <scope>NUCLEOTIDE SEQUENCE [LARGE SCALE GENOMIC DNA]</scope>
    <source>
        <strain evidence="1 2">CBS 406.79</strain>
    </source>
</reference>
<organism evidence="1 2">
    <name type="scientific">Collybiopsis confluens</name>
    <dbReference type="NCBI Taxonomy" id="2823264"/>
    <lineage>
        <taxon>Eukaryota</taxon>
        <taxon>Fungi</taxon>
        <taxon>Dikarya</taxon>
        <taxon>Basidiomycota</taxon>
        <taxon>Agaricomycotina</taxon>
        <taxon>Agaricomycetes</taxon>
        <taxon>Agaricomycetidae</taxon>
        <taxon>Agaricales</taxon>
        <taxon>Marasmiineae</taxon>
        <taxon>Omphalotaceae</taxon>
        <taxon>Collybiopsis</taxon>
    </lineage>
</organism>
<dbReference type="EMBL" id="JAACJN010000110">
    <property type="protein sequence ID" value="KAF5372450.1"/>
    <property type="molecule type" value="Genomic_DNA"/>
</dbReference>
<keyword evidence="2" id="KW-1185">Reference proteome</keyword>
<sequence>MANLTLTLSDAECREWFLEPDDISLFQSFAFFAQKNLLNEWKDMKPFLSHFPTETLPEHYLSVPRGRKQPELKFYYGWRVEWETISEWVKVHLPNNVVVDDSGKLEPAFTALDSVKHIADERPALPYS</sequence>
<name>A0A8H5GX59_9AGAR</name>
<dbReference type="AlphaFoldDB" id="A0A8H5GX59"/>
<gene>
    <name evidence="1" type="ORF">D9757_009905</name>
</gene>
<dbReference type="Proteomes" id="UP000518752">
    <property type="component" value="Unassembled WGS sequence"/>
</dbReference>
<comment type="caution">
    <text evidence="1">The sequence shown here is derived from an EMBL/GenBank/DDBJ whole genome shotgun (WGS) entry which is preliminary data.</text>
</comment>
<evidence type="ECO:0000313" key="1">
    <source>
        <dbReference type="EMBL" id="KAF5372450.1"/>
    </source>
</evidence>
<evidence type="ECO:0000313" key="2">
    <source>
        <dbReference type="Proteomes" id="UP000518752"/>
    </source>
</evidence>